<dbReference type="SUPFAM" id="SSF81321">
    <property type="entry name" value="Family A G protein-coupled receptor-like"/>
    <property type="match status" value="1"/>
</dbReference>
<comment type="similarity">
    <text evidence="12">Belongs to the chemokine-like receptor (CMKLR) family.</text>
</comment>
<evidence type="ECO:0000256" key="5">
    <source>
        <dbReference type="ARBA" id="ARBA00022692"/>
    </source>
</evidence>
<accession>A0A3B3SNC9</accession>
<keyword evidence="6 15" id="KW-1133">Transmembrane helix</keyword>
<evidence type="ECO:0000256" key="3">
    <source>
        <dbReference type="ARBA" id="ARBA00022500"/>
    </source>
</evidence>
<dbReference type="GO" id="GO:0004930">
    <property type="term" value="F:G protein-coupled receptor activity"/>
    <property type="evidence" value="ECO:0007669"/>
    <property type="project" value="UniProtKB-KW"/>
</dbReference>
<dbReference type="Gene3D" id="1.20.1070.10">
    <property type="entry name" value="Rhodopsin 7-helix transmembrane proteins"/>
    <property type="match status" value="1"/>
</dbReference>
<dbReference type="Pfam" id="PF00001">
    <property type="entry name" value="7tm_1"/>
    <property type="match status" value="1"/>
</dbReference>
<dbReference type="STRING" id="1676925.ENSPKIP00000031815"/>
<feature type="transmembrane region" description="Helical" evidence="15">
    <location>
        <begin position="70"/>
        <end position="91"/>
    </location>
</feature>
<keyword evidence="18" id="KW-1185">Reference proteome</keyword>
<reference evidence="17" key="2">
    <citation type="submission" date="2025-09" db="UniProtKB">
        <authorList>
            <consortium name="Ensembl"/>
        </authorList>
    </citation>
    <scope>IDENTIFICATION</scope>
</reference>
<dbReference type="Proteomes" id="UP000261540">
    <property type="component" value="Unplaced"/>
</dbReference>
<evidence type="ECO:0000256" key="2">
    <source>
        <dbReference type="ARBA" id="ARBA00022475"/>
    </source>
</evidence>
<evidence type="ECO:0000256" key="4">
    <source>
        <dbReference type="ARBA" id="ARBA00022553"/>
    </source>
</evidence>
<dbReference type="InterPro" id="IPR000276">
    <property type="entry name" value="GPCR_Rhodpsn"/>
</dbReference>
<evidence type="ECO:0000259" key="16">
    <source>
        <dbReference type="PROSITE" id="PS50262"/>
    </source>
</evidence>
<keyword evidence="4" id="KW-0597">Phosphoprotein</keyword>
<feature type="compositionally biased region" description="Polar residues" evidence="14">
    <location>
        <begin position="329"/>
        <end position="342"/>
    </location>
</feature>
<dbReference type="GO" id="GO:0007204">
    <property type="term" value="P:positive regulation of cytosolic calcium ion concentration"/>
    <property type="evidence" value="ECO:0007669"/>
    <property type="project" value="TreeGrafter"/>
</dbReference>
<keyword evidence="9" id="KW-1015">Disulfide bond</keyword>
<dbReference type="PRINTS" id="PR00237">
    <property type="entry name" value="GPCRRHODOPSN"/>
</dbReference>
<dbReference type="AlphaFoldDB" id="A0A3B3SNC9"/>
<evidence type="ECO:0000256" key="12">
    <source>
        <dbReference type="ARBA" id="ARBA00025736"/>
    </source>
</evidence>
<evidence type="ECO:0000256" key="14">
    <source>
        <dbReference type="SAM" id="MobiDB-lite"/>
    </source>
</evidence>
<dbReference type="GO" id="GO:0004878">
    <property type="term" value="F:complement component C5a receptor activity"/>
    <property type="evidence" value="ECO:0007669"/>
    <property type="project" value="TreeGrafter"/>
</dbReference>
<dbReference type="InterPro" id="IPR002234">
    <property type="entry name" value="Anphylx_rcpt_C3a/C5a1-2"/>
</dbReference>
<dbReference type="OrthoDB" id="9835842at2759"/>
<dbReference type="PANTHER" id="PTHR24225:SF56">
    <property type="entry name" value="C5A ANAPHYLATOXIN CHEMOTACTIC RECEPTOR 1"/>
    <property type="match status" value="1"/>
</dbReference>
<dbReference type="PRINTS" id="PR00426">
    <property type="entry name" value="C5ANPHYLTXNR"/>
</dbReference>
<evidence type="ECO:0000256" key="13">
    <source>
        <dbReference type="RuleBase" id="RU000688"/>
    </source>
</evidence>
<dbReference type="GO" id="GO:0005886">
    <property type="term" value="C:plasma membrane"/>
    <property type="evidence" value="ECO:0007669"/>
    <property type="project" value="UniProtKB-SubCell"/>
</dbReference>
<dbReference type="InterPro" id="IPR017452">
    <property type="entry name" value="GPCR_Rhodpsn_7TM"/>
</dbReference>
<feature type="region of interest" description="Disordered" evidence="14">
    <location>
        <begin position="329"/>
        <end position="348"/>
    </location>
</feature>
<dbReference type="GO" id="GO:0006954">
    <property type="term" value="P:inflammatory response"/>
    <property type="evidence" value="ECO:0007669"/>
    <property type="project" value="TreeGrafter"/>
</dbReference>
<evidence type="ECO:0000256" key="8">
    <source>
        <dbReference type="ARBA" id="ARBA00023136"/>
    </source>
</evidence>
<keyword evidence="7 13" id="KW-0297">G-protein coupled receptor</keyword>
<dbReference type="GeneTree" id="ENSGT01140000282544"/>
<keyword evidence="5 13" id="KW-0812">Transmembrane</keyword>
<dbReference type="PANTHER" id="PTHR24225">
    <property type="entry name" value="CHEMOTACTIC RECEPTOR"/>
    <property type="match status" value="1"/>
</dbReference>
<feature type="transmembrane region" description="Helical" evidence="15">
    <location>
        <begin position="150"/>
        <end position="171"/>
    </location>
</feature>
<feature type="transmembrane region" description="Helical" evidence="15">
    <location>
        <begin position="239"/>
        <end position="263"/>
    </location>
</feature>
<organism evidence="17 18">
    <name type="scientific">Paramormyrops kingsleyae</name>
    <dbReference type="NCBI Taxonomy" id="1676925"/>
    <lineage>
        <taxon>Eukaryota</taxon>
        <taxon>Metazoa</taxon>
        <taxon>Chordata</taxon>
        <taxon>Craniata</taxon>
        <taxon>Vertebrata</taxon>
        <taxon>Euteleostomi</taxon>
        <taxon>Actinopterygii</taxon>
        <taxon>Neopterygii</taxon>
        <taxon>Teleostei</taxon>
        <taxon>Osteoglossocephala</taxon>
        <taxon>Osteoglossomorpha</taxon>
        <taxon>Osteoglossiformes</taxon>
        <taxon>Mormyridae</taxon>
        <taxon>Paramormyrops</taxon>
    </lineage>
</organism>
<keyword evidence="2" id="KW-1003">Cell membrane</keyword>
<evidence type="ECO:0000256" key="11">
    <source>
        <dbReference type="ARBA" id="ARBA00023224"/>
    </source>
</evidence>
<feature type="transmembrane region" description="Helical" evidence="15">
    <location>
        <begin position="111"/>
        <end position="129"/>
    </location>
</feature>
<keyword evidence="11 13" id="KW-0807">Transducer</keyword>
<dbReference type="PROSITE" id="PS00237">
    <property type="entry name" value="G_PROTEIN_RECEP_F1_1"/>
    <property type="match status" value="1"/>
</dbReference>
<keyword evidence="8 15" id="KW-0472">Membrane</keyword>
<feature type="transmembrane region" description="Helical" evidence="15">
    <location>
        <begin position="191"/>
        <end position="218"/>
    </location>
</feature>
<dbReference type="FunFam" id="1.20.1070.10:FF:000034">
    <property type="entry name" value="G-protein coupled receptor 1"/>
    <property type="match status" value="1"/>
</dbReference>
<dbReference type="GO" id="GO:0006935">
    <property type="term" value="P:chemotaxis"/>
    <property type="evidence" value="ECO:0007669"/>
    <property type="project" value="UniProtKB-KW"/>
</dbReference>
<name>A0A3B3SNC9_9TELE</name>
<comment type="subcellular location">
    <subcellularLocation>
        <location evidence="1">Cell membrane</location>
        <topology evidence="1">Multi-pass membrane protein</topology>
    </subcellularLocation>
</comment>
<feature type="domain" description="G-protein coupled receptors family 1 profile" evidence="16">
    <location>
        <begin position="51"/>
        <end position="296"/>
    </location>
</feature>
<evidence type="ECO:0000256" key="10">
    <source>
        <dbReference type="ARBA" id="ARBA00023170"/>
    </source>
</evidence>
<evidence type="ECO:0000256" key="15">
    <source>
        <dbReference type="SAM" id="Phobius"/>
    </source>
</evidence>
<keyword evidence="3" id="KW-0145">Chemotaxis</keyword>
<dbReference type="Ensembl" id="ENSPKIT00000012669.1">
    <property type="protein sequence ID" value="ENSPKIP00000031815.1"/>
    <property type="gene ID" value="ENSPKIG00000012154.1"/>
</dbReference>
<reference evidence="17" key="1">
    <citation type="submission" date="2025-08" db="UniProtKB">
        <authorList>
            <consortium name="Ensembl"/>
        </authorList>
    </citation>
    <scope>IDENTIFICATION</scope>
</reference>
<feature type="transmembrane region" description="Helical" evidence="15">
    <location>
        <begin position="279"/>
        <end position="299"/>
    </location>
</feature>
<evidence type="ECO:0000256" key="9">
    <source>
        <dbReference type="ARBA" id="ARBA00023157"/>
    </source>
</evidence>
<dbReference type="InterPro" id="IPR000826">
    <property type="entry name" value="Formyl_rcpt-rel"/>
</dbReference>
<comment type="similarity">
    <text evidence="13">Belongs to the G-protein coupled receptor 1 family.</text>
</comment>
<dbReference type="GO" id="GO:0007200">
    <property type="term" value="P:phospholipase C-activating G protein-coupled receptor signaling pathway"/>
    <property type="evidence" value="ECO:0007669"/>
    <property type="project" value="TreeGrafter"/>
</dbReference>
<evidence type="ECO:0000313" key="18">
    <source>
        <dbReference type="Proteomes" id="UP000261540"/>
    </source>
</evidence>
<sequence length="348" mass="39617">MMDSLDYWDDLCQLNDTDCSDLLPETPSPLGPNQVAALVCYMLVFLLGVPGNGLVVWVTGFRMPHSVNSLWFLQLALADLLCCLSMPLLMVPLAQDQHWSYGLLACKILSWLLYFTMYCSLLLLVLISLDRWLLVSRPVWCQNWRRPGRARWVCAGVWLLALISSTPHFVFMTEHHHGDKVICTASYSLQTAWIVIMLRFSLGFLLPVLIIAMCHWVVYNRARSTSRGGVARSQRTRRIICAVVLCFVACWLPLHIVDILVLMEPRDSPNMPHLRLAEVLTLCLAYFNSCLNPLLYVCLGRGFKDSLSRSLRSVFNFLSDEPSHQQNRSFTLTQSQTKSTTETLEKTV</sequence>
<dbReference type="PROSITE" id="PS50262">
    <property type="entry name" value="G_PROTEIN_RECEP_F1_2"/>
    <property type="match status" value="1"/>
</dbReference>
<keyword evidence="10 13" id="KW-0675">Receptor</keyword>
<protein>
    <submittedName>
        <fullName evidence="17">Complement C5a receptor 1</fullName>
    </submittedName>
</protein>
<evidence type="ECO:0000313" key="17">
    <source>
        <dbReference type="Ensembl" id="ENSPKIP00000031815.1"/>
    </source>
</evidence>
<feature type="transmembrane region" description="Helical" evidence="15">
    <location>
        <begin position="35"/>
        <end position="58"/>
    </location>
</feature>
<proteinExistence type="inferred from homology"/>
<dbReference type="PRINTS" id="PR01104">
    <property type="entry name" value="ANPHYLATOXNR"/>
</dbReference>
<evidence type="ECO:0000256" key="1">
    <source>
        <dbReference type="ARBA" id="ARBA00004651"/>
    </source>
</evidence>
<evidence type="ECO:0000256" key="6">
    <source>
        <dbReference type="ARBA" id="ARBA00022989"/>
    </source>
</evidence>
<evidence type="ECO:0000256" key="7">
    <source>
        <dbReference type="ARBA" id="ARBA00023040"/>
    </source>
</evidence>